<evidence type="ECO:0000313" key="1">
    <source>
        <dbReference type="EMBL" id="CAG1859746.1"/>
    </source>
</evidence>
<protein>
    <submittedName>
        <fullName evidence="1">(wild Malaysian banana) hypothetical protein</fullName>
    </submittedName>
</protein>
<accession>A0A8D7B3M9</accession>
<name>A0A8D7B3M9_MUSAM</name>
<reference evidence="1" key="1">
    <citation type="submission" date="2021-03" db="EMBL/GenBank/DDBJ databases">
        <authorList>
            <consortium name="Genoscope - CEA"/>
            <person name="William W."/>
        </authorList>
    </citation>
    <scope>NUCLEOTIDE SEQUENCE</scope>
    <source>
        <strain evidence="1">Doubled-haploid Pahang</strain>
    </source>
</reference>
<gene>
    <name evidence="1" type="ORF">GSMUA_300410.1</name>
</gene>
<dbReference type="AlphaFoldDB" id="A0A8D7B3M9"/>
<sequence length="143" mass="15329">MSSPPKETFSFAQTPEGLLQKAAVVNVHDPEAVENELVVVGRQDGRAGSGPDGVDVLHDDHRLAGRPAAVEKDGDLLGHRIRSQKQLALLPQLILQQLRLHSLEAQHNPHLTTHGIAHPAMSFTSAISSPLQAVASSPLRTLL</sequence>
<dbReference type="EMBL" id="HG996466">
    <property type="protein sequence ID" value="CAG1859746.1"/>
    <property type="molecule type" value="Genomic_DNA"/>
</dbReference>
<proteinExistence type="predicted"/>
<organism evidence="1">
    <name type="scientific">Musa acuminata subsp. malaccensis</name>
    <name type="common">Wild banana</name>
    <name type="synonym">Musa malaccensis</name>
    <dbReference type="NCBI Taxonomy" id="214687"/>
    <lineage>
        <taxon>Eukaryota</taxon>
        <taxon>Viridiplantae</taxon>
        <taxon>Streptophyta</taxon>
        <taxon>Embryophyta</taxon>
        <taxon>Tracheophyta</taxon>
        <taxon>Spermatophyta</taxon>
        <taxon>Magnoliopsida</taxon>
        <taxon>Liliopsida</taxon>
        <taxon>Zingiberales</taxon>
        <taxon>Musaceae</taxon>
        <taxon>Musa</taxon>
    </lineage>
</organism>